<protein>
    <submittedName>
        <fullName evidence="9">TonB-dependent receptor</fullName>
    </submittedName>
</protein>
<dbReference type="InterPro" id="IPR008969">
    <property type="entry name" value="CarboxyPept-like_regulatory"/>
</dbReference>
<dbReference type="GO" id="GO:0009279">
    <property type="term" value="C:cell outer membrane"/>
    <property type="evidence" value="ECO:0007669"/>
    <property type="project" value="UniProtKB-SubCell"/>
</dbReference>
<dbReference type="InterPro" id="IPR039426">
    <property type="entry name" value="TonB-dep_rcpt-like"/>
</dbReference>
<dbReference type="SUPFAM" id="SSF56935">
    <property type="entry name" value="Porins"/>
    <property type="match status" value="1"/>
</dbReference>
<dbReference type="InterPro" id="IPR036942">
    <property type="entry name" value="Beta-barrel_TonB_sf"/>
</dbReference>
<dbReference type="Pfam" id="PF07715">
    <property type="entry name" value="Plug"/>
    <property type="match status" value="1"/>
</dbReference>
<dbReference type="NCBIfam" id="TIGR04057">
    <property type="entry name" value="SusC_RagA_signa"/>
    <property type="match status" value="1"/>
</dbReference>
<name>A0A9X3B853_9BACT</name>
<dbReference type="Gene3D" id="2.60.40.1120">
    <property type="entry name" value="Carboxypeptidase-like, regulatory domain"/>
    <property type="match status" value="1"/>
</dbReference>
<keyword evidence="2 7" id="KW-0813">Transport</keyword>
<evidence type="ECO:0000259" key="8">
    <source>
        <dbReference type="Pfam" id="PF07715"/>
    </source>
</evidence>
<reference evidence="9" key="1">
    <citation type="submission" date="2022-09" db="EMBL/GenBank/DDBJ databases">
        <authorList>
            <person name="Yuan C."/>
            <person name="Ke Z."/>
        </authorList>
    </citation>
    <scope>NUCLEOTIDE SEQUENCE</scope>
    <source>
        <strain evidence="9">LB-8</strain>
    </source>
</reference>
<evidence type="ECO:0000256" key="6">
    <source>
        <dbReference type="ARBA" id="ARBA00023237"/>
    </source>
</evidence>
<accession>A0A9X3B853</accession>
<dbReference type="Proteomes" id="UP001155483">
    <property type="component" value="Unassembled WGS sequence"/>
</dbReference>
<dbReference type="InterPro" id="IPR023996">
    <property type="entry name" value="TonB-dep_OMP_SusC/RagA"/>
</dbReference>
<sequence>MKRFLTPVHSSQHACEITAKRKPRFFTLFLIFLLSFYLPLQVLAQSPLNVKGKITDQAGAGLGGVTVALEGTKTATFTDDNGKFSIAVPANSVLSISFVGFETQKITVTTQDDINISMTPLNASLAQVVVVGYGTQKRATVTGAVASVGAKTIAELPVPNISQALQGRVAGVQVTNNGSPGTQPIVRIRGISSISFASDPLYVVDGFPTGDLSTIDTRDIESVDVLKDASAAAIYGSRATNGVIMITTKKGRRDGKLHVSLDSYVGFQKVTERLDLLDQEGFKKYAQAYRGSIVPRLLPPEVDKPIYAGATQTYGQTNTDWQDAYFRTGFMTQHNIGLSGGNDVSRFYVSAGYMDQEGTAPTVEYKRYNFRLNSDHILSRVFTFGENLYAAYGDQRYDNNETGSRTNLVNVIRFFPQLPVYDPTSNGGYRGANSVLDGGDPTNPVEDAELKNPGNRMTAKILGTAYLDINFTKWLKLRSAFGVDYANGLDYRFSPIFNDNGTVAGSSATVATITNNRAVSTVLLYTEQLTFDKAFGDHHINAIAVYEQQGQKIRNENASGQQASNDLKTLNNASNVAVQTLYGENTLISILGRVSYDFAGKYLVNAAVRRDGLSVWAPGNKWATFPSVSAGWRLDQENFMKNLTTVSELKLRAGYGITGLNGTVLGNTPWLVTVNANSAIYPFGNSLSTGSASSIQKLGNPELEWEKTKQLNIGLDLGLIRNKFTLSAEFFNRKTDNLILSVPLPPSMGFITSSVSLNAGAMENKGFELQLGYNDREGDFQWNALGNFTRIRNKVTALAPGVTNIEAGADNDFGAENITRTEVGEAIQSFYGYVVEGIFQDSAEVKSHAKQRDGTGPGDLKFQDINKDGVINTNDRQFLGSFLPKYSYSLNLGANYHNFDMSLFFQGVQGNKIYNATRVITEGMIRFFNAGTQVLKAWTPTNKNTDIPRAASGDPNQNSRPSTRFLENGSYLRLKNIILGYNIPNSSLQSWTKGVVSNLRLYVSAQNLFTITDYSGYDPEVGNRTPTTSYLTNGIDYAVYPQPKAFQVGLQVGF</sequence>
<dbReference type="NCBIfam" id="TIGR04056">
    <property type="entry name" value="OMP_RagA_SusC"/>
    <property type="match status" value="1"/>
</dbReference>
<dbReference type="PROSITE" id="PS52016">
    <property type="entry name" value="TONB_DEPENDENT_REC_3"/>
    <property type="match status" value="1"/>
</dbReference>
<dbReference type="AlphaFoldDB" id="A0A9X3B853"/>
<keyword evidence="9" id="KW-0675">Receptor</keyword>
<evidence type="ECO:0000256" key="5">
    <source>
        <dbReference type="ARBA" id="ARBA00023136"/>
    </source>
</evidence>
<dbReference type="InterPro" id="IPR037066">
    <property type="entry name" value="Plug_dom_sf"/>
</dbReference>
<keyword evidence="5 7" id="KW-0472">Membrane</keyword>
<evidence type="ECO:0000313" key="10">
    <source>
        <dbReference type="Proteomes" id="UP001155483"/>
    </source>
</evidence>
<organism evidence="9 10">
    <name type="scientific">Paraflavisolibacter caeni</name>
    <dbReference type="NCBI Taxonomy" id="2982496"/>
    <lineage>
        <taxon>Bacteria</taxon>
        <taxon>Pseudomonadati</taxon>
        <taxon>Bacteroidota</taxon>
        <taxon>Chitinophagia</taxon>
        <taxon>Chitinophagales</taxon>
        <taxon>Chitinophagaceae</taxon>
        <taxon>Paraflavisolibacter</taxon>
    </lineage>
</organism>
<dbReference type="SUPFAM" id="SSF49464">
    <property type="entry name" value="Carboxypeptidase regulatory domain-like"/>
    <property type="match status" value="1"/>
</dbReference>
<keyword evidence="3 7" id="KW-1134">Transmembrane beta strand</keyword>
<evidence type="ECO:0000256" key="2">
    <source>
        <dbReference type="ARBA" id="ARBA00022448"/>
    </source>
</evidence>
<feature type="domain" description="TonB-dependent receptor plug" evidence="8">
    <location>
        <begin position="139"/>
        <end position="243"/>
    </location>
</feature>
<keyword evidence="6 7" id="KW-0998">Cell outer membrane</keyword>
<evidence type="ECO:0000313" key="9">
    <source>
        <dbReference type="EMBL" id="MCU7550160.1"/>
    </source>
</evidence>
<dbReference type="InterPro" id="IPR023997">
    <property type="entry name" value="TonB-dep_OMP_SusC/RagA_CS"/>
</dbReference>
<comment type="caution">
    <text evidence="9">The sequence shown here is derived from an EMBL/GenBank/DDBJ whole genome shotgun (WGS) entry which is preliminary data.</text>
</comment>
<dbReference type="EMBL" id="JAOTIF010000010">
    <property type="protein sequence ID" value="MCU7550160.1"/>
    <property type="molecule type" value="Genomic_DNA"/>
</dbReference>
<dbReference type="Gene3D" id="2.40.170.20">
    <property type="entry name" value="TonB-dependent receptor, beta-barrel domain"/>
    <property type="match status" value="1"/>
</dbReference>
<evidence type="ECO:0000256" key="7">
    <source>
        <dbReference type="PROSITE-ProRule" id="PRU01360"/>
    </source>
</evidence>
<keyword evidence="4 7" id="KW-0812">Transmembrane</keyword>
<evidence type="ECO:0000256" key="4">
    <source>
        <dbReference type="ARBA" id="ARBA00022692"/>
    </source>
</evidence>
<dbReference type="Pfam" id="PF13715">
    <property type="entry name" value="CarbopepD_reg_2"/>
    <property type="match status" value="1"/>
</dbReference>
<dbReference type="Gene3D" id="2.170.130.10">
    <property type="entry name" value="TonB-dependent receptor, plug domain"/>
    <property type="match status" value="1"/>
</dbReference>
<dbReference type="InterPro" id="IPR012910">
    <property type="entry name" value="Plug_dom"/>
</dbReference>
<evidence type="ECO:0000256" key="1">
    <source>
        <dbReference type="ARBA" id="ARBA00004571"/>
    </source>
</evidence>
<comment type="subcellular location">
    <subcellularLocation>
        <location evidence="1 7">Cell outer membrane</location>
        <topology evidence="1 7">Multi-pass membrane protein</topology>
    </subcellularLocation>
</comment>
<gene>
    <name evidence="9" type="ORF">OCK74_13635</name>
</gene>
<keyword evidence="10" id="KW-1185">Reference proteome</keyword>
<dbReference type="RefSeq" id="WP_279297599.1">
    <property type="nucleotide sequence ID" value="NZ_JAOTIF010000010.1"/>
</dbReference>
<proteinExistence type="inferred from homology"/>
<reference evidence="9" key="2">
    <citation type="submission" date="2023-04" db="EMBL/GenBank/DDBJ databases">
        <title>Paracnuella aquatica gen. nov., sp. nov., a member of the family Chitinophagaceae isolated from a hot spring.</title>
        <authorList>
            <person name="Wang C."/>
        </authorList>
    </citation>
    <scope>NUCLEOTIDE SEQUENCE</scope>
    <source>
        <strain evidence="9">LB-8</strain>
    </source>
</reference>
<evidence type="ECO:0000256" key="3">
    <source>
        <dbReference type="ARBA" id="ARBA00022452"/>
    </source>
</evidence>
<comment type="similarity">
    <text evidence="7">Belongs to the TonB-dependent receptor family.</text>
</comment>